<sequence>MKFYEDKNNIISTLMVKINDSMAHFVDYTFEMNGRVSRNLMTFDRYDVRLLVGCKPSFCMSPFVDAIMTTLDGSAKLFLGRWNYRWDMYSYPENDSLNVRDVCKPESFSDAAMFVPYFVPPTHYYFNANGKYRKCYESEKQVYRPLRTISSQFQLDSGVRIDAAIYLNDTKSDTIYKYVLIHQGQHQKQGEIKVGAFIDGLESYVSAAGNVVIDGIRKVIVVRRNEVFIADAESYNSNNDNLRLENRVPLTELMGCSRVVSETPQTSPKSTSDSGIIIRTKSTVSVSTSDTTINKHHDDIYLVVTIAIFVVLVVFLILVITIVVFCKRRRSTKIMESTTVSSLAPRRKKRKKQSRSR</sequence>
<feature type="transmembrane region" description="Helical" evidence="2">
    <location>
        <begin position="300"/>
        <end position="325"/>
    </location>
</feature>
<dbReference type="Proteomes" id="UP000288716">
    <property type="component" value="Unassembled WGS sequence"/>
</dbReference>
<dbReference type="SUPFAM" id="SSF50923">
    <property type="entry name" value="Hemopexin-like domain"/>
    <property type="match status" value="1"/>
</dbReference>
<feature type="region of interest" description="Disordered" evidence="1">
    <location>
        <begin position="336"/>
        <end position="357"/>
    </location>
</feature>
<evidence type="ECO:0000313" key="3">
    <source>
        <dbReference type="EMBL" id="RWS26774.1"/>
    </source>
</evidence>
<evidence type="ECO:0000313" key="4">
    <source>
        <dbReference type="Proteomes" id="UP000288716"/>
    </source>
</evidence>
<feature type="compositionally biased region" description="Basic residues" evidence="1">
    <location>
        <begin position="345"/>
        <end position="357"/>
    </location>
</feature>
<organism evidence="3 4">
    <name type="scientific">Leptotrombidium deliense</name>
    <dbReference type="NCBI Taxonomy" id="299467"/>
    <lineage>
        <taxon>Eukaryota</taxon>
        <taxon>Metazoa</taxon>
        <taxon>Ecdysozoa</taxon>
        <taxon>Arthropoda</taxon>
        <taxon>Chelicerata</taxon>
        <taxon>Arachnida</taxon>
        <taxon>Acari</taxon>
        <taxon>Acariformes</taxon>
        <taxon>Trombidiformes</taxon>
        <taxon>Prostigmata</taxon>
        <taxon>Anystina</taxon>
        <taxon>Parasitengona</taxon>
        <taxon>Trombiculoidea</taxon>
        <taxon>Trombiculidae</taxon>
        <taxon>Leptotrombidium</taxon>
    </lineage>
</organism>
<protein>
    <submittedName>
        <fullName evidence="3">Uncharacterized protein</fullName>
    </submittedName>
</protein>
<keyword evidence="2" id="KW-1133">Transmembrane helix</keyword>
<evidence type="ECO:0000256" key="1">
    <source>
        <dbReference type="SAM" id="MobiDB-lite"/>
    </source>
</evidence>
<accession>A0A443SGX0</accession>
<reference evidence="3 4" key="1">
    <citation type="journal article" date="2018" name="Gigascience">
        <title>Genomes of trombidid mites reveal novel predicted allergens and laterally-transferred genes associated with secondary metabolism.</title>
        <authorList>
            <person name="Dong X."/>
            <person name="Chaisiri K."/>
            <person name="Xia D."/>
            <person name="Armstrong S.D."/>
            <person name="Fang Y."/>
            <person name="Donnelly M.J."/>
            <person name="Kadowaki T."/>
            <person name="McGarry J.W."/>
            <person name="Darby A.C."/>
            <person name="Makepeace B.L."/>
        </authorList>
    </citation>
    <scope>NUCLEOTIDE SEQUENCE [LARGE SCALE GENOMIC DNA]</scope>
    <source>
        <strain evidence="3">UoL-UT</strain>
    </source>
</reference>
<comment type="caution">
    <text evidence="3">The sequence shown here is derived from an EMBL/GenBank/DDBJ whole genome shotgun (WGS) entry which is preliminary data.</text>
</comment>
<gene>
    <name evidence="3" type="ORF">B4U80_13747</name>
</gene>
<proteinExistence type="predicted"/>
<dbReference type="EMBL" id="NCKV01002482">
    <property type="protein sequence ID" value="RWS26774.1"/>
    <property type="molecule type" value="Genomic_DNA"/>
</dbReference>
<keyword evidence="4" id="KW-1185">Reference proteome</keyword>
<dbReference type="VEuPathDB" id="VectorBase:LDEU005266"/>
<dbReference type="AlphaFoldDB" id="A0A443SGX0"/>
<evidence type="ECO:0000256" key="2">
    <source>
        <dbReference type="SAM" id="Phobius"/>
    </source>
</evidence>
<dbReference type="InterPro" id="IPR036375">
    <property type="entry name" value="Hemopexin-like_dom_sf"/>
</dbReference>
<keyword evidence="2" id="KW-0472">Membrane</keyword>
<keyword evidence="2" id="KW-0812">Transmembrane</keyword>
<name>A0A443SGX0_9ACAR</name>